<evidence type="ECO:0000313" key="3">
    <source>
        <dbReference type="Proteomes" id="UP000317650"/>
    </source>
</evidence>
<feature type="compositionally biased region" description="Basic residues" evidence="1">
    <location>
        <begin position="119"/>
        <end position="129"/>
    </location>
</feature>
<proteinExistence type="predicted"/>
<name>A0A4S8JP66_MUSBA</name>
<gene>
    <name evidence="2" type="ORF">C4D60_Mb01t23030</name>
</gene>
<comment type="caution">
    <text evidence="2">The sequence shown here is derived from an EMBL/GenBank/DDBJ whole genome shotgun (WGS) entry which is preliminary data.</text>
</comment>
<evidence type="ECO:0000256" key="1">
    <source>
        <dbReference type="SAM" id="MobiDB-lite"/>
    </source>
</evidence>
<evidence type="ECO:0000313" key="2">
    <source>
        <dbReference type="EMBL" id="THU64113.1"/>
    </source>
</evidence>
<feature type="region of interest" description="Disordered" evidence="1">
    <location>
        <begin position="63"/>
        <end position="83"/>
    </location>
</feature>
<dbReference type="EMBL" id="PYDT01000004">
    <property type="protein sequence ID" value="THU64113.1"/>
    <property type="molecule type" value="Genomic_DNA"/>
</dbReference>
<dbReference type="AlphaFoldDB" id="A0A4S8JP66"/>
<dbReference type="Proteomes" id="UP000317650">
    <property type="component" value="Chromosome 1"/>
</dbReference>
<keyword evidence="3" id="KW-1185">Reference proteome</keyword>
<organism evidence="2 3">
    <name type="scientific">Musa balbisiana</name>
    <name type="common">Banana</name>
    <dbReference type="NCBI Taxonomy" id="52838"/>
    <lineage>
        <taxon>Eukaryota</taxon>
        <taxon>Viridiplantae</taxon>
        <taxon>Streptophyta</taxon>
        <taxon>Embryophyta</taxon>
        <taxon>Tracheophyta</taxon>
        <taxon>Spermatophyta</taxon>
        <taxon>Magnoliopsida</taxon>
        <taxon>Liliopsida</taxon>
        <taxon>Zingiberales</taxon>
        <taxon>Musaceae</taxon>
        <taxon>Musa</taxon>
    </lineage>
</organism>
<accession>A0A4S8JP66</accession>
<sequence>MENAIDISKTQQIAIKTLDAAAASLIPAAKPPLLQEPEPEPALLVGQELLAASHRSMHRTWKPWLHAGSTRTGSPSQNSARQMAHSAPILASIVPAAENSIVGVTAAAGFSSGSSEGPRRRRRRQKSRRMAAPSERARRMVQKSAARTRAMLAPKSLAPE</sequence>
<protein>
    <submittedName>
        <fullName evidence="2">Uncharacterized protein</fullName>
    </submittedName>
</protein>
<reference evidence="2 3" key="1">
    <citation type="journal article" date="2019" name="Nat. Plants">
        <title>Genome sequencing of Musa balbisiana reveals subgenome evolution and function divergence in polyploid bananas.</title>
        <authorList>
            <person name="Yao X."/>
        </authorList>
    </citation>
    <scope>NUCLEOTIDE SEQUENCE [LARGE SCALE GENOMIC DNA]</scope>
    <source>
        <strain evidence="3">cv. DH-PKW</strain>
        <tissue evidence="2">Leaves</tissue>
    </source>
</reference>
<feature type="compositionally biased region" description="Polar residues" evidence="1">
    <location>
        <begin position="69"/>
        <end position="81"/>
    </location>
</feature>
<feature type="region of interest" description="Disordered" evidence="1">
    <location>
        <begin position="108"/>
        <end position="160"/>
    </location>
</feature>